<accession>A0A1G2QCB7</accession>
<proteinExistence type="predicted"/>
<gene>
    <name evidence="1" type="ORF">A2571_03065</name>
</gene>
<reference evidence="1 2" key="1">
    <citation type="journal article" date="2016" name="Nat. Commun.">
        <title>Thousands of microbial genomes shed light on interconnected biogeochemical processes in an aquifer system.</title>
        <authorList>
            <person name="Anantharaman K."/>
            <person name="Brown C.T."/>
            <person name="Hug L.A."/>
            <person name="Sharon I."/>
            <person name="Castelle C.J."/>
            <person name="Probst A.J."/>
            <person name="Thomas B.C."/>
            <person name="Singh A."/>
            <person name="Wilkins M.J."/>
            <person name="Karaoz U."/>
            <person name="Brodie E.L."/>
            <person name="Williams K.H."/>
            <person name="Hubbard S.S."/>
            <person name="Banfield J.F."/>
        </authorList>
    </citation>
    <scope>NUCLEOTIDE SEQUENCE [LARGE SCALE GENOMIC DNA]</scope>
</reference>
<protein>
    <recommendedName>
        <fullName evidence="3">PsbP C-terminal domain-containing protein</fullName>
    </recommendedName>
</protein>
<sequence length="221" mass="24014">MKNTLIFAGLILVLAGGTVYLTFQKKPAEKPVGADLVATSTKPDFYLPDPLGPKKYTHNNPYFTFNFPADFSLTEGGRPGFEDNWSTLSQATGTVYTILTLPRSFQPGTNFSEATITLAGSTSATSTCTDLPNEALIKSGPVNIGGVQFERAEISEGAAGNLYQTTVYRRLVNNICLSIESTIHSTNLGVYDQGTVKEFDQSKIADLLWSVISTYSFRQTI</sequence>
<organism evidence="1 2">
    <name type="scientific">Candidatus Vogelbacteria bacterium RIFOXYD1_FULL_44_32</name>
    <dbReference type="NCBI Taxonomy" id="1802438"/>
    <lineage>
        <taxon>Bacteria</taxon>
        <taxon>Candidatus Vogeliibacteriota</taxon>
    </lineage>
</organism>
<evidence type="ECO:0000313" key="2">
    <source>
        <dbReference type="Proteomes" id="UP000177043"/>
    </source>
</evidence>
<dbReference type="EMBL" id="MHTJ01000004">
    <property type="protein sequence ID" value="OHA58216.1"/>
    <property type="molecule type" value="Genomic_DNA"/>
</dbReference>
<evidence type="ECO:0000313" key="1">
    <source>
        <dbReference type="EMBL" id="OHA58216.1"/>
    </source>
</evidence>
<evidence type="ECO:0008006" key="3">
    <source>
        <dbReference type="Google" id="ProtNLM"/>
    </source>
</evidence>
<dbReference type="Proteomes" id="UP000177043">
    <property type="component" value="Unassembled WGS sequence"/>
</dbReference>
<name>A0A1G2QCB7_9BACT</name>
<comment type="caution">
    <text evidence="1">The sequence shown here is derived from an EMBL/GenBank/DDBJ whole genome shotgun (WGS) entry which is preliminary data.</text>
</comment>
<dbReference type="AlphaFoldDB" id="A0A1G2QCB7"/>